<reference evidence="1 2" key="1">
    <citation type="submission" date="2022-03" db="EMBL/GenBank/DDBJ databases">
        <authorList>
            <person name="Nunn A."/>
            <person name="Chopra R."/>
            <person name="Nunn A."/>
            <person name="Contreras Garrido A."/>
        </authorList>
    </citation>
    <scope>NUCLEOTIDE SEQUENCE [LARGE SCALE GENOMIC DNA]</scope>
</reference>
<keyword evidence="2" id="KW-1185">Reference proteome</keyword>
<gene>
    <name evidence="1" type="ORF">TAV2_LOCUS13980</name>
</gene>
<protein>
    <submittedName>
        <fullName evidence="1">Uncharacterized protein</fullName>
    </submittedName>
</protein>
<evidence type="ECO:0000313" key="2">
    <source>
        <dbReference type="Proteomes" id="UP000836841"/>
    </source>
</evidence>
<accession>A0AAU9S8S3</accession>
<sequence length="52" mass="5804">MELQEVAVRSFLPGNAMQPNRYQSSLRLVKDVTAASSKCQMLHFAVTHVAEL</sequence>
<evidence type="ECO:0000313" key="1">
    <source>
        <dbReference type="EMBL" id="CAH2059724.1"/>
    </source>
</evidence>
<dbReference type="EMBL" id="OU466860">
    <property type="protein sequence ID" value="CAH2059724.1"/>
    <property type="molecule type" value="Genomic_DNA"/>
</dbReference>
<proteinExistence type="predicted"/>
<dbReference type="AlphaFoldDB" id="A0AAU9S8S3"/>
<organism evidence="1 2">
    <name type="scientific">Thlaspi arvense</name>
    <name type="common">Field penny-cress</name>
    <dbReference type="NCBI Taxonomy" id="13288"/>
    <lineage>
        <taxon>Eukaryota</taxon>
        <taxon>Viridiplantae</taxon>
        <taxon>Streptophyta</taxon>
        <taxon>Embryophyta</taxon>
        <taxon>Tracheophyta</taxon>
        <taxon>Spermatophyta</taxon>
        <taxon>Magnoliopsida</taxon>
        <taxon>eudicotyledons</taxon>
        <taxon>Gunneridae</taxon>
        <taxon>Pentapetalae</taxon>
        <taxon>rosids</taxon>
        <taxon>malvids</taxon>
        <taxon>Brassicales</taxon>
        <taxon>Brassicaceae</taxon>
        <taxon>Thlaspideae</taxon>
        <taxon>Thlaspi</taxon>
    </lineage>
</organism>
<name>A0AAU9S8S3_THLAR</name>
<dbReference type="Proteomes" id="UP000836841">
    <property type="component" value="Chromosome 4"/>
</dbReference>